<evidence type="ECO:0000313" key="2">
    <source>
        <dbReference type="EMBL" id="AEM40613.1"/>
    </source>
</evidence>
<sequence length="50" mass="5997">MGSDNRNFMNQDNTKQDPRNEVKRIAEEERKQKDQRADQNPADFEPKKTF</sequence>
<reference evidence="2 3" key="1">
    <citation type="journal article" date="2011" name="J. Bacteriol.">
        <title>Complete genome sequence of the industrial strain Ketogulonicigenium vulgare WSH-001.</title>
        <authorList>
            <person name="Liu L."/>
            <person name="Li Y."/>
            <person name="Zhang J."/>
            <person name="Zhou Z."/>
            <person name="Liu J."/>
            <person name="Li X."/>
            <person name="Zhou J."/>
            <person name="Du G."/>
            <person name="Wang L."/>
            <person name="Chen J."/>
        </authorList>
    </citation>
    <scope>NUCLEOTIDE SEQUENCE [LARGE SCALE GENOMIC DNA]</scope>
    <source>
        <strain evidence="2 3">WSH-001</strain>
    </source>
</reference>
<feature type="compositionally biased region" description="Polar residues" evidence="1">
    <location>
        <begin position="1"/>
        <end position="13"/>
    </location>
</feature>
<proteinExistence type="predicted"/>
<accession>F9Y4Q6</accession>
<dbReference type="EMBL" id="CP002018">
    <property type="protein sequence ID" value="AEM40613.1"/>
    <property type="molecule type" value="Genomic_DNA"/>
</dbReference>
<evidence type="ECO:0000313" key="3">
    <source>
        <dbReference type="Proteomes" id="UP000000692"/>
    </source>
</evidence>
<dbReference type="Proteomes" id="UP000000692">
    <property type="component" value="Chromosome"/>
</dbReference>
<dbReference type="AlphaFoldDB" id="F9Y4Q6"/>
<feature type="compositionally biased region" description="Basic and acidic residues" evidence="1">
    <location>
        <begin position="14"/>
        <end position="37"/>
    </location>
</feature>
<dbReference type="HOGENOM" id="CLU_3118739_0_0_5"/>
<keyword evidence="3" id="KW-1185">Reference proteome</keyword>
<dbReference type="KEGG" id="kvl:KVU_0774"/>
<organism evidence="2 3">
    <name type="scientific">Ketogulonicigenium vulgare (strain WSH-001)</name>
    <dbReference type="NCBI Taxonomy" id="759362"/>
    <lineage>
        <taxon>Bacteria</taxon>
        <taxon>Pseudomonadati</taxon>
        <taxon>Pseudomonadota</taxon>
        <taxon>Alphaproteobacteria</taxon>
        <taxon>Rhodobacterales</taxon>
        <taxon>Roseobacteraceae</taxon>
        <taxon>Ketogulonicigenium</taxon>
    </lineage>
</organism>
<protein>
    <submittedName>
        <fullName evidence="2">Uncharacterized protein</fullName>
    </submittedName>
</protein>
<evidence type="ECO:0000256" key="1">
    <source>
        <dbReference type="SAM" id="MobiDB-lite"/>
    </source>
</evidence>
<name>F9Y4Q6_KETVW</name>
<gene>
    <name evidence="2" type="ordered locus">KVU_0774</name>
</gene>
<feature type="region of interest" description="Disordered" evidence="1">
    <location>
        <begin position="1"/>
        <end position="50"/>
    </location>
</feature>